<dbReference type="GO" id="GO:0015562">
    <property type="term" value="F:efflux transmembrane transporter activity"/>
    <property type="evidence" value="ECO:0007669"/>
    <property type="project" value="TreeGrafter"/>
</dbReference>
<protein>
    <submittedName>
        <fullName evidence="6">Efflux RND transporter periplasmic adaptor subunit</fullName>
    </submittedName>
</protein>
<dbReference type="InterPro" id="IPR058627">
    <property type="entry name" value="MdtA-like_C"/>
</dbReference>
<keyword evidence="7" id="KW-1185">Reference proteome</keyword>
<evidence type="ECO:0000259" key="4">
    <source>
        <dbReference type="Pfam" id="PF25917"/>
    </source>
</evidence>
<evidence type="ECO:0000256" key="1">
    <source>
        <dbReference type="ARBA" id="ARBA00004196"/>
    </source>
</evidence>
<comment type="subcellular location">
    <subcellularLocation>
        <location evidence="1">Cell envelope</location>
    </subcellularLocation>
</comment>
<dbReference type="GO" id="GO:1990281">
    <property type="term" value="C:efflux pump complex"/>
    <property type="evidence" value="ECO:0007669"/>
    <property type="project" value="TreeGrafter"/>
</dbReference>
<dbReference type="Gene3D" id="2.40.30.170">
    <property type="match status" value="1"/>
</dbReference>
<dbReference type="AlphaFoldDB" id="A0A5B9EHH8"/>
<gene>
    <name evidence="6" type="ORF">FTW19_21805</name>
</gene>
<evidence type="ECO:0000313" key="6">
    <source>
        <dbReference type="EMBL" id="QEE31498.1"/>
    </source>
</evidence>
<name>A0A5B9EHH8_9BACT</name>
<keyword evidence="3" id="KW-0813">Transport</keyword>
<reference evidence="6 7" key="1">
    <citation type="submission" date="2019-08" db="EMBL/GenBank/DDBJ databases">
        <title>Complete genome sequence of Terriglobus albidus strain ORNL.</title>
        <authorList>
            <person name="Podar M."/>
        </authorList>
    </citation>
    <scope>NUCLEOTIDE SEQUENCE [LARGE SCALE GENOMIC DNA]</scope>
    <source>
        <strain evidence="6 7">ORNL</strain>
    </source>
</reference>
<dbReference type="Proteomes" id="UP000321820">
    <property type="component" value="Chromosome"/>
</dbReference>
<dbReference type="InterPro" id="IPR006143">
    <property type="entry name" value="RND_pump_MFP"/>
</dbReference>
<dbReference type="Gene3D" id="2.40.50.100">
    <property type="match status" value="2"/>
</dbReference>
<feature type="domain" description="Multidrug resistance protein MdtA-like barrel-sandwich hybrid" evidence="4">
    <location>
        <begin position="49"/>
        <end position="241"/>
    </location>
</feature>
<dbReference type="PANTHER" id="PTHR30469">
    <property type="entry name" value="MULTIDRUG RESISTANCE PROTEIN MDTA"/>
    <property type="match status" value="1"/>
</dbReference>
<feature type="domain" description="Multidrug resistance protein MdtA-like C-terminal permuted SH3" evidence="5">
    <location>
        <begin position="325"/>
        <end position="385"/>
    </location>
</feature>
<evidence type="ECO:0000313" key="7">
    <source>
        <dbReference type="Proteomes" id="UP000321820"/>
    </source>
</evidence>
<dbReference type="EMBL" id="CP042806">
    <property type="protein sequence ID" value="QEE31498.1"/>
    <property type="molecule type" value="Genomic_DNA"/>
</dbReference>
<dbReference type="OrthoDB" id="106087at2"/>
<organism evidence="6 7">
    <name type="scientific">Terriglobus albidus</name>
    <dbReference type="NCBI Taxonomy" id="1592106"/>
    <lineage>
        <taxon>Bacteria</taxon>
        <taxon>Pseudomonadati</taxon>
        <taxon>Acidobacteriota</taxon>
        <taxon>Terriglobia</taxon>
        <taxon>Terriglobales</taxon>
        <taxon>Acidobacteriaceae</taxon>
        <taxon>Terriglobus</taxon>
    </lineage>
</organism>
<evidence type="ECO:0000256" key="2">
    <source>
        <dbReference type="ARBA" id="ARBA00009477"/>
    </source>
</evidence>
<evidence type="ECO:0000256" key="3">
    <source>
        <dbReference type="ARBA" id="ARBA00022448"/>
    </source>
</evidence>
<dbReference type="Pfam" id="PF25917">
    <property type="entry name" value="BSH_RND"/>
    <property type="match status" value="1"/>
</dbReference>
<dbReference type="SUPFAM" id="SSF111369">
    <property type="entry name" value="HlyD-like secretion proteins"/>
    <property type="match status" value="2"/>
</dbReference>
<dbReference type="InterPro" id="IPR058625">
    <property type="entry name" value="MdtA-like_BSH"/>
</dbReference>
<dbReference type="Gene3D" id="1.10.287.470">
    <property type="entry name" value="Helix hairpin bin"/>
    <property type="match status" value="2"/>
</dbReference>
<sequence length="406" mass="42309">MACAFTLGGCKKPADSEAQSLVAVEAEKPETGEISERIMADATLSPLAQAAISPKISAPVKTFYVQRGSKVKEGQLLAVLENRDLAAQALDTKGQFASAQATYEMQTKSQVPEDAAKAELDVAQAQAQLKLQQEIVAARKKLFEEGAIPGRDYDTAVAALVQAQAAYDVAANHLNSVKKVNRTASLKSAEGQLSSAEGKYQAASAQVSYSEIHSPISGVVTDRPLFPGETVTAGSPLITVMDTSALIAKVHLAQIVVQRLALGNEAQIMVPGVTDPVPAKVTLISPAVDPGSTTVEVWLRVDNAAGKYKAGTPVRVAIAGRSVPQAVKVPVAAVVTAQDGGKSVMVVKADSTSHKVKVQTGITDGEDIQITQGLNGSETVVTNGAYALEEGTKVKIGKADEGDEKE</sequence>
<dbReference type="KEGG" id="talb:FTW19_21805"/>
<dbReference type="Gene3D" id="2.40.420.20">
    <property type="match status" value="1"/>
</dbReference>
<dbReference type="NCBIfam" id="TIGR01730">
    <property type="entry name" value="RND_mfp"/>
    <property type="match status" value="1"/>
</dbReference>
<comment type="similarity">
    <text evidence="2">Belongs to the membrane fusion protein (MFP) (TC 8.A.1) family.</text>
</comment>
<evidence type="ECO:0000259" key="5">
    <source>
        <dbReference type="Pfam" id="PF25967"/>
    </source>
</evidence>
<proteinExistence type="inferred from homology"/>
<dbReference type="Pfam" id="PF25967">
    <property type="entry name" value="RND-MFP_C"/>
    <property type="match status" value="1"/>
</dbReference>
<accession>A0A5B9EHH8</accession>